<evidence type="ECO:0000313" key="1">
    <source>
        <dbReference type="EMBL" id="KAA9356773.1"/>
    </source>
</evidence>
<accession>A0A5N1JSK7</accession>
<protein>
    <submittedName>
        <fullName evidence="1">Uncharacterized protein</fullName>
    </submittedName>
</protein>
<proteinExistence type="predicted"/>
<organism evidence="1 2">
    <name type="scientific">Larkinella humicola</name>
    <dbReference type="NCBI Taxonomy" id="2607654"/>
    <lineage>
        <taxon>Bacteria</taxon>
        <taxon>Pseudomonadati</taxon>
        <taxon>Bacteroidota</taxon>
        <taxon>Cytophagia</taxon>
        <taxon>Cytophagales</taxon>
        <taxon>Spirosomataceae</taxon>
        <taxon>Larkinella</taxon>
    </lineage>
</organism>
<comment type="caution">
    <text evidence="1">The sequence shown here is derived from an EMBL/GenBank/DDBJ whole genome shotgun (WGS) entry which is preliminary data.</text>
</comment>
<sequence length="66" mass="7307">MKKLFRNRLMLAGFYLLVGLGLTTLGREQVRSKNLGVINSKTIFSHKKGAASPSGVYMVLKLIKVI</sequence>
<dbReference type="RefSeq" id="WP_150874911.1">
    <property type="nucleotide sequence ID" value="NZ_VTWS01000001.1"/>
</dbReference>
<evidence type="ECO:0000313" key="2">
    <source>
        <dbReference type="Proteomes" id="UP000326344"/>
    </source>
</evidence>
<dbReference type="AlphaFoldDB" id="A0A5N1JSK7"/>
<dbReference type="EMBL" id="VTWS01000001">
    <property type="protein sequence ID" value="KAA9356773.1"/>
    <property type="molecule type" value="Genomic_DNA"/>
</dbReference>
<reference evidence="1 2" key="1">
    <citation type="submission" date="2019-09" db="EMBL/GenBank/DDBJ databases">
        <title>Genome Sequence of Larkinella sp MA1.</title>
        <authorList>
            <person name="Srinivasan S."/>
        </authorList>
    </citation>
    <scope>NUCLEOTIDE SEQUENCE [LARGE SCALE GENOMIC DNA]</scope>
    <source>
        <strain evidence="1 2">MA1</strain>
    </source>
</reference>
<dbReference type="Proteomes" id="UP000326344">
    <property type="component" value="Unassembled WGS sequence"/>
</dbReference>
<name>A0A5N1JSK7_9BACT</name>
<keyword evidence="2" id="KW-1185">Reference proteome</keyword>
<gene>
    <name evidence="1" type="ORF">F0P93_03240</name>
</gene>